<organism evidence="1 2">
    <name type="scientific">Methanohalobium evestigatum (strain ATCC BAA-1072 / DSM 3721 / NBRC 107634 / OCM 161 / Z-7303)</name>
    <dbReference type="NCBI Taxonomy" id="644295"/>
    <lineage>
        <taxon>Archaea</taxon>
        <taxon>Methanobacteriati</taxon>
        <taxon>Methanobacteriota</taxon>
        <taxon>Stenosarchaea group</taxon>
        <taxon>Methanomicrobia</taxon>
        <taxon>Methanosarcinales</taxon>
        <taxon>Methanosarcinaceae</taxon>
        <taxon>Methanohalobium</taxon>
    </lineage>
</organism>
<sequence>MNFDTGDNVKLEQTDKESIMKIVAARYFTNQNWKWINLKSEINKIYKAYDELNEQYNAYPYMSRDWYVANSATKNIHMCEKWNELKELMGFLESYAQHFDFMVKNGDEKFFCIISDNSELSSDQKNAIDIARKSQYKIYEFNMQVPDEVAFEISQL</sequence>
<dbReference type="Proteomes" id="UP000000391">
    <property type="component" value="Chromosome"/>
</dbReference>
<reference evidence="1 2" key="1">
    <citation type="submission" date="2010-06" db="EMBL/GenBank/DDBJ databases">
        <title>Complete sequence chromosome of Methanohalobium evestigatum Z-7303.</title>
        <authorList>
            <consortium name="US DOE Joint Genome Institute"/>
            <person name="Lucas S."/>
            <person name="Copeland A."/>
            <person name="Lapidus A."/>
            <person name="Cheng J.-F."/>
            <person name="Bruce D."/>
            <person name="Goodwin L."/>
            <person name="Pitluck S."/>
            <person name="Saunders E."/>
            <person name="Detter J.C."/>
            <person name="Han C."/>
            <person name="Tapia R."/>
            <person name="Land M."/>
            <person name="Hauser L."/>
            <person name="Kyrpides N."/>
            <person name="Mikhailova N."/>
            <person name="Sieprawska-Lupa M."/>
            <person name="Whitman W.B."/>
            <person name="Anderson I."/>
            <person name="Woyke T."/>
        </authorList>
    </citation>
    <scope>NUCLEOTIDE SEQUENCE [LARGE SCALE GENOMIC DNA]</scope>
    <source>
        <strain evidence="2">ATCC BAA-1072 / DSM 3721 / NBRC 107634 / OCM 161 / Z-7303</strain>
    </source>
</reference>
<evidence type="ECO:0000313" key="1">
    <source>
        <dbReference type="EMBL" id="ADI74401.1"/>
    </source>
</evidence>
<protein>
    <submittedName>
        <fullName evidence="1">Uncharacterized protein</fullName>
    </submittedName>
</protein>
<dbReference type="AlphaFoldDB" id="D7E9X9"/>
<dbReference type="EMBL" id="CP002069">
    <property type="protein sequence ID" value="ADI74401.1"/>
    <property type="molecule type" value="Genomic_DNA"/>
</dbReference>
<evidence type="ECO:0000313" key="2">
    <source>
        <dbReference type="Proteomes" id="UP000000391"/>
    </source>
</evidence>
<dbReference type="GeneID" id="9347192"/>
<gene>
    <name evidence="1" type="ordered locus">Metev_1552</name>
</gene>
<accession>D7E9X9</accession>
<dbReference type="STRING" id="644295.Metev_1552"/>
<keyword evidence="2" id="KW-1185">Reference proteome</keyword>
<proteinExistence type="predicted"/>
<name>D7E9X9_METEZ</name>
<dbReference type="HOGENOM" id="CLU_1727267_0_0_2"/>
<dbReference type="KEGG" id="mev:Metev_1552"/>
<dbReference type="RefSeq" id="WP_013194966.1">
    <property type="nucleotide sequence ID" value="NC_014253.1"/>
</dbReference>